<dbReference type="InterPro" id="IPR027417">
    <property type="entry name" value="P-loop_NTPase"/>
</dbReference>
<evidence type="ECO:0000313" key="7">
    <source>
        <dbReference type="Proteomes" id="UP000580856"/>
    </source>
</evidence>
<evidence type="ECO:0000256" key="1">
    <source>
        <dbReference type="ARBA" id="ARBA00022741"/>
    </source>
</evidence>
<keyword evidence="7" id="KW-1185">Reference proteome</keyword>
<dbReference type="Pfam" id="PF08706">
    <property type="entry name" value="D5_N"/>
    <property type="match status" value="1"/>
</dbReference>
<reference evidence="6 7" key="1">
    <citation type="submission" date="2020-03" db="EMBL/GenBank/DDBJ databases">
        <title>Genomic Encyclopedia of Type Strains, Phase IV (KMG-IV): sequencing the most valuable type-strain genomes for metagenomic binning, comparative biology and taxonomic classification.</title>
        <authorList>
            <person name="Goeker M."/>
        </authorList>
    </citation>
    <scope>NUCLEOTIDE SEQUENCE [LARGE SCALE GENOMIC DNA]</scope>
    <source>
        <strain evidence="6 7">DSM 24233</strain>
    </source>
</reference>
<accession>A0A846QHG9</accession>
<dbReference type="InterPro" id="IPR014818">
    <property type="entry name" value="Phage/plasmid_primase_P4_C"/>
</dbReference>
<feature type="domain" description="SF3 helicase" evidence="5">
    <location>
        <begin position="236"/>
        <end position="401"/>
    </location>
</feature>
<evidence type="ECO:0000256" key="4">
    <source>
        <dbReference type="SAM" id="MobiDB-lite"/>
    </source>
</evidence>
<dbReference type="PANTHER" id="PTHR35372:SF2">
    <property type="entry name" value="SF3 HELICASE DOMAIN-CONTAINING PROTEIN"/>
    <property type="match status" value="1"/>
</dbReference>
<keyword evidence="1" id="KW-0547">Nucleotide-binding</keyword>
<dbReference type="SUPFAM" id="SSF52540">
    <property type="entry name" value="P-loop containing nucleoside triphosphate hydrolases"/>
    <property type="match status" value="1"/>
</dbReference>
<dbReference type="PROSITE" id="PS51206">
    <property type="entry name" value="SF3_HELICASE_1"/>
    <property type="match status" value="1"/>
</dbReference>
<feature type="compositionally biased region" description="Basic and acidic residues" evidence="4">
    <location>
        <begin position="1"/>
        <end position="16"/>
    </location>
</feature>
<keyword evidence="2" id="KW-0378">Hydrolase</keyword>
<dbReference type="AlphaFoldDB" id="A0A846QHG9"/>
<dbReference type="GO" id="GO:0005524">
    <property type="term" value="F:ATP binding"/>
    <property type="evidence" value="ECO:0007669"/>
    <property type="project" value="UniProtKB-KW"/>
</dbReference>
<evidence type="ECO:0000256" key="3">
    <source>
        <dbReference type="ARBA" id="ARBA00022840"/>
    </source>
</evidence>
<dbReference type="InterPro" id="IPR051620">
    <property type="entry name" value="ORF904-like_C"/>
</dbReference>
<dbReference type="RefSeq" id="WP_167939594.1">
    <property type="nucleotide sequence ID" value="NZ_JAATJA010000001.1"/>
</dbReference>
<dbReference type="PANTHER" id="PTHR35372">
    <property type="entry name" value="ATP BINDING PROTEIN-RELATED"/>
    <property type="match status" value="1"/>
</dbReference>
<name>A0A846QHG9_9BACT</name>
<feature type="region of interest" description="Disordered" evidence="4">
    <location>
        <begin position="1"/>
        <end position="28"/>
    </location>
</feature>
<dbReference type="Gene3D" id="3.40.50.300">
    <property type="entry name" value="P-loop containing nucleotide triphosphate hydrolases"/>
    <property type="match status" value="1"/>
</dbReference>
<dbReference type="InterPro" id="IPR014015">
    <property type="entry name" value="Helicase_SF3_DNA-vir"/>
</dbReference>
<keyword evidence="3" id="KW-0067">ATP-binding</keyword>
<gene>
    <name evidence="6" type="ORF">GGQ74_000097</name>
</gene>
<dbReference type="SMART" id="SM00885">
    <property type="entry name" value="D5_N"/>
    <property type="match status" value="1"/>
</dbReference>
<keyword evidence="6" id="KW-0347">Helicase</keyword>
<evidence type="ECO:0000313" key="6">
    <source>
        <dbReference type="EMBL" id="NJB66457.1"/>
    </source>
</evidence>
<protein>
    <submittedName>
        <fullName evidence="6">Putative DNA primase/helicase</fullName>
    </submittedName>
</protein>
<proteinExistence type="predicted"/>
<comment type="caution">
    <text evidence="6">The sequence shown here is derived from an EMBL/GenBank/DDBJ whole genome shotgun (WGS) entry which is preliminary data.</text>
</comment>
<dbReference type="GO" id="GO:0004386">
    <property type="term" value="F:helicase activity"/>
    <property type="evidence" value="ECO:0007669"/>
    <property type="project" value="UniProtKB-KW"/>
</dbReference>
<evidence type="ECO:0000256" key="2">
    <source>
        <dbReference type="ARBA" id="ARBA00022801"/>
    </source>
</evidence>
<dbReference type="InterPro" id="IPR006500">
    <property type="entry name" value="Helicase_put_C_phage/plasmid"/>
</dbReference>
<dbReference type="NCBIfam" id="TIGR01613">
    <property type="entry name" value="primase_Cterm"/>
    <property type="match status" value="1"/>
</dbReference>
<organism evidence="6 7">
    <name type="scientific">Desulfobaculum xiamenense</name>
    <dbReference type="NCBI Taxonomy" id="995050"/>
    <lineage>
        <taxon>Bacteria</taxon>
        <taxon>Pseudomonadati</taxon>
        <taxon>Thermodesulfobacteriota</taxon>
        <taxon>Desulfovibrionia</taxon>
        <taxon>Desulfovibrionales</taxon>
        <taxon>Desulfovibrionaceae</taxon>
        <taxon>Desulfobaculum</taxon>
    </lineage>
</organism>
<dbReference type="Proteomes" id="UP000580856">
    <property type="component" value="Unassembled WGS sequence"/>
</dbReference>
<dbReference type="GO" id="GO:0016787">
    <property type="term" value="F:hydrolase activity"/>
    <property type="evidence" value="ECO:0007669"/>
    <property type="project" value="UniProtKB-KW"/>
</dbReference>
<dbReference type="EMBL" id="JAATJA010000001">
    <property type="protein sequence ID" value="NJB66457.1"/>
    <property type="molecule type" value="Genomic_DNA"/>
</dbReference>
<sequence length="545" mass="61513">MAAEAAQREAEAADKAARRRTRDGPPVITPREINEAMRLNQLGDAKLFIRLFEGRYCFDNKEERWYRYNGTRWLPDTGRHHYFAVCEELAPLYEDRARALGAALSRYEAEHGVCIAAMQRKDIQMLGLGRVAALAARRDALNKRAAALRDVARVKKVLTLVGAGANSLGLEGDEWNRHPAMLVCANTMVDLETGRSRQPSPWDYINMSTPVEWRGLNAECPAWDHFLDQVFEGNAELIDYVQRLAGYWLTGYTNIQEFWCLWGPRGRNGKGVFFRALRSIMGDYYTTVPVELLLDQGKAGNSSGPRQDLVNLRFRRLGVASESKKTAKFSDAAIKMLTGGDPIPCRGVYSSEQIEFIPECKLLFATNRIPTVDGGDQAFKQRLRVIPFYCQFLPGITDPEKKIFPMDRMLEETLNTPAELSGRLAWAVRGAMRLLGDGMRLPPPAIVVQETDEYMDAQDLVGEFLRECVEITDGEGGRKTMVSHMYASFRHWCQQEKSMAEKFVPSHVVFGQDLKGRPELRRVSPINKVFYAAVVKPEHEPPAEG</sequence>
<evidence type="ECO:0000259" key="5">
    <source>
        <dbReference type="PROSITE" id="PS51206"/>
    </source>
</evidence>